<keyword evidence="4" id="KW-1185">Reference proteome</keyword>
<evidence type="ECO:0000259" key="2">
    <source>
        <dbReference type="Pfam" id="PF10469"/>
    </source>
</evidence>
<evidence type="ECO:0000313" key="3">
    <source>
        <dbReference type="EMBL" id="PGH27284.1"/>
    </source>
</evidence>
<name>A0A2B7YTB7_POLH7</name>
<evidence type="ECO:0000313" key="4">
    <source>
        <dbReference type="Proteomes" id="UP000224634"/>
    </source>
</evidence>
<dbReference type="STRING" id="1447883.A0A2B7YTB7"/>
<dbReference type="PANTHER" id="PTHR13360:SF1">
    <property type="entry name" value="ACTIVATING SIGNAL COINTEGRATOR 1 COMPLEX SUBUNIT 1"/>
    <property type="match status" value="1"/>
</dbReference>
<organism evidence="3 4">
    <name type="scientific">Polytolypa hystricis (strain UAMH7299)</name>
    <dbReference type="NCBI Taxonomy" id="1447883"/>
    <lineage>
        <taxon>Eukaryota</taxon>
        <taxon>Fungi</taxon>
        <taxon>Dikarya</taxon>
        <taxon>Ascomycota</taxon>
        <taxon>Pezizomycotina</taxon>
        <taxon>Eurotiomycetes</taxon>
        <taxon>Eurotiomycetidae</taxon>
        <taxon>Onygenales</taxon>
        <taxon>Onygenales incertae sedis</taxon>
        <taxon>Polytolypa</taxon>
    </lineage>
</organism>
<dbReference type="OrthoDB" id="277832at2759"/>
<dbReference type="Proteomes" id="UP000224634">
    <property type="component" value="Unassembled WGS sequence"/>
</dbReference>
<dbReference type="GO" id="GO:0006307">
    <property type="term" value="P:DNA alkylation repair"/>
    <property type="evidence" value="ECO:0007669"/>
    <property type="project" value="InterPro"/>
</dbReference>
<dbReference type="InterPro" id="IPR009210">
    <property type="entry name" value="ASCC1"/>
</dbReference>
<gene>
    <name evidence="3" type="ORF">AJ80_00994</name>
</gene>
<accession>A0A2B7YTB7</accession>
<dbReference type="PANTHER" id="PTHR13360">
    <property type="entry name" value="ACTIVATING SIGNAL COINTEGRATOR 1 COMPLEX SUBUNIT 1"/>
    <property type="match status" value="1"/>
</dbReference>
<sequence>MASKGYSSPQRQGRGTQRDNKDKKPRLTHFLCLPLINQTSIPQLVSSLAGFKASMPLIPPNVPAHVAAAAQLPDVPLVPDGAFRPLGTLHLTLGVMRLPTRERLDEALNFLQSLDLESMLREVEAEAGLILSNTERTTSTTTETTTRLPPASAGPLQPLSISLTSLSAIPSARAATVLHAEPVDPTSRLYPFSVKLREKFIEAGFMECEMIKDPKWRKGKAGAALDAEGDGYDNPTPTRQAADISVNVEQGEISDAETSKSSNISQPMIPRPLLLHATVVNTIYLGKRRQRGGKDKGKKETYKFDARQLLGRYKNYSASGGGGDGNEGPGNLEAHEGLLHTQEREKFPFIWARDIPLDRLCICEMGAKPVPYDETKGGPVLGEKYAAVGERILDFASGGREIDDEEEGGVKIT</sequence>
<dbReference type="AlphaFoldDB" id="A0A2B7YTB7"/>
<protein>
    <recommendedName>
        <fullName evidence="2">A-kinase anchor protein 7-like phosphoesterase domain-containing protein</fullName>
    </recommendedName>
</protein>
<dbReference type="InterPro" id="IPR019510">
    <property type="entry name" value="AKAP7-like_phosphoesterase"/>
</dbReference>
<reference evidence="3 4" key="1">
    <citation type="submission" date="2017-10" db="EMBL/GenBank/DDBJ databases">
        <title>Comparative genomics in systemic dimorphic fungi from Ajellomycetaceae.</title>
        <authorList>
            <person name="Munoz J.F."/>
            <person name="Mcewen J.G."/>
            <person name="Clay O.K."/>
            <person name="Cuomo C.A."/>
        </authorList>
    </citation>
    <scope>NUCLEOTIDE SEQUENCE [LARGE SCALE GENOMIC DNA]</scope>
    <source>
        <strain evidence="3 4">UAMH7299</strain>
    </source>
</reference>
<comment type="caution">
    <text evidence="3">The sequence shown here is derived from an EMBL/GenBank/DDBJ whole genome shotgun (WGS) entry which is preliminary data.</text>
</comment>
<dbReference type="GO" id="GO:0005634">
    <property type="term" value="C:nucleus"/>
    <property type="evidence" value="ECO:0007669"/>
    <property type="project" value="TreeGrafter"/>
</dbReference>
<feature type="region of interest" description="Disordered" evidence="1">
    <location>
        <begin position="1"/>
        <end position="24"/>
    </location>
</feature>
<dbReference type="Gene3D" id="3.90.1140.10">
    <property type="entry name" value="Cyclic phosphodiesterase"/>
    <property type="match status" value="1"/>
</dbReference>
<dbReference type="GO" id="GO:0006355">
    <property type="term" value="P:regulation of DNA-templated transcription"/>
    <property type="evidence" value="ECO:0007669"/>
    <property type="project" value="TreeGrafter"/>
</dbReference>
<dbReference type="Pfam" id="PF10469">
    <property type="entry name" value="AKAP7_NLS"/>
    <property type="match status" value="1"/>
</dbReference>
<feature type="domain" description="A-kinase anchor protein 7-like phosphoesterase" evidence="2">
    <location>
        <begin position="28"/>
        <end position="316"/>
    </location>
</feature>
<feature type="compositionally biased region" description="Polar residues" evidence="1">
    <location>
        <begin position="1"/>
        <end position="15"/>
    </location>
</feature>
<evidence type="ECO:0000256" key="1">
    <source>
        <dbReference type="SAM" id="MobiDB-lite"/>
    </source>
</evidence>
<feature type="compositionally biased region" description="Low complexity" evidence="1">
    <location>
        <begin position="134"/>
        <end position="147"/>
    </location>
</feature>
<dbReference type="EMBL" id="PDNA01000008">
    <property type="protein sequence ID" value="PGH27284.1"/>
    <property type="molecule type" value="Genomic_DNA"/>
</dbReference>
<feature type="region of interest" description="Disordered" evidence="1">
    <location>
        <begin position="134"/>
        <end position="154"/>
    </location>
</feature>
<proteinExistence type="predicted"/>